<dbReference type="InterPro" id="IPR000073">
    <property type="entry name" value="AB_hydrolase_1"/>
</dbReference>
<evidence type="ECO:0000313" key="4">
    <source>
        <dbReference type="Proteomes" id="UP001589789"/>
    </source>
</evidence>
<protein>
    <submittedName>
        <fullName evidence="3">Alpha/beta fold hydrolase</fullName>
    </submittedName>
</protein>
<dbReference type="Gene3D" id="3.40.50.1820">
    <property type="entry name" value="alpha/beta hydrolase"/>
    <property type="match status" value="1"/>
</dbReference>
<reference evidence="3 4" key="1">
    <citation type="submission" date="2024-09" db="EMBL/GenBank/DDBJ databases">
        <authorList>
            <person name="Sun Q."/>
            <person name="Mori K."/>
        </authorList>
    </citation>
    <scope>NUCLEOTIDE SEQUENCE [LARGE SCALE GENOMIC DNA]</scope>
    <source>
        <strain evidence="3 4">CCM 7468</strain>
    </source>
</reference>
<gene>
    <name evidence="3" type="ORF">ACFFIC_09670</name>
</gene>
<evidence type="ECO:0000313" key="3">
    <source>
        <dbReference type="EMBL" id="MFC0385824.1"/>
    </source>
</evidence>
<evidence type="ECO:0000256" key="1">
    <source>
        <dbReference type="ARBA" id="ARBA00022801"/>
    </source>
</evidence>
<dbReference type="RefSeq" id="WP_377049971.1">
    <property type="nucleotide sequence ID" value="NZ_JBHLVZ010000016.1"/>
</dbReference>
<feature type="domain" description="AB hydrolase-1" evidence="2">
    <location>
        <begin position="27"/>
        <end position="270"/>
    </location>
</feature>
<keyword evidence="1 3" id="KW-0378">Hydrolase</keyword>
<dbReference type="Pfam" id="PF00561">
    <property type="entry name" value="Abhydrolase_1"/>
    <property type="match status" value="1"/>
</dbReference>
<dbReference type="Proteomes" id="UP001589789">
    <property type="component" value="Unassembled WGS sequence"/>
</dbReference>
<comment type="caution">
    <text evidence="3">The sequence shown here is derived from an EMBL/GenBank/DDBJ whole genome shotgun (WGS) entry which is preliminary data.</text>
</comment>
<dbReference type="PANTHER" id="PTHR43798:SF31">
    <property type="entry name" value="AB HYDROLASE SUPERFAMILY PROTEIN YCLE"/>
    <property type="match status" value="1"/>
</dbReference>
<accession>A0ABV6IQD7</accession>
<name>A0ABV6IQD7_9PROT</name>
<organism evidence="3 4">
    <name type="scientific">Muricoccus vinaceus</name>
    <dbReference type="NCBI Taxonomy" id="424704"/>
    <lineage>
        <taxon>Bacteria</taxon>
        <taxon>Pseudomonadati</taxon>
        <taxon>Pseudomonadota</taxon>
        <taxon>Alphaproteobacteria</taxon>
        <taxon>Acetobacterales</taxon>
        <taxon>Roseomonadaceae</taxon>
        <taxon>Muricoccus</taxon>
    </lineage>
</organism>
<evidence type="ECO:0000259" key="2">
    <source>
        <dbReference type="Pfam" id="PF00561"/>
    </source>
</evidence>
<sequence>MTVLTPRTVQANDLVTQIFEGGAGNGPAVVLLHGGTPGLVPYAGGSHLWGALPETLARTRRVIAIDAAGSGGTPAGDGPLTVEVMARHAAAAVAAVADGPVHLVGHDLGGLVGALVALDQPGLLASLAIVASAAAAPSGDGVDNLTFLGAPEPASTRQAQFWAFDRMSYAHHHIDSTLLDGSVAAAESEAHRAVLRRMANPAAAAALTGSVLRAKFGLFRAAREAAFPVPTQIIAAAEDPLVSRDHMLWLFRIIAQHQPATQFHLINRSGSFPFREQPEAFLHVLTAFQDGLLAMAA</sequence>
<dbReference type="InterPro" id="IPR029058">
    <property type="entry name" value="AB_hydrolase_fold"/>
</dbReference>
<dbReference type="InterPro" id="IPR050266">
    <property type="entry name" value="AB_hydrolase_sf"/>
</dbReference>
<dbReference type="PRINTS" id="PR00111">
    <property type="entry name" value="ABHYDROLASE"/>
</dbReference>
<dbReference type="SUPFAM" id="SSF53474">
    <property type="entry name" value="alpha/beta-Hydrolases"/>
    <property type="match status" value="1"/>
</dbReference>
<keyword evidence="4" id="KW-1185">Reference proteome</keyword>
<proteinExistence type="predicted"/>
<dbReference type="EMBL" id="JBHLVZ010000016">
    <property type="protein sequence ID" value="MFC0385824.1"/>
    <property type="molecule type" value="Genomic_DNA"/>
</dbReference>
<dbReference type="PANTHER" id="PTHR43798">
    <property type="entry name" value="MONOACYLGLYCEROL LIPASE"/>
    <property type="match status" value="1"/>
</dbReference>
<dbReference type="GO" id="GO:0016787">
    <property type="term" value="F:hydrolase activity"/>
    <property type="evidence" value="ECO:0007669"/>
    <property type="project" value="UniProtKB-KW"/>
</dbReference>